<gene>
    <name evidence="6" type="ORF">COX18_00535</name>
</gene>
<evidence type="ECO:0000313" key="6">
    <source>
        <dbReference type="EMBL" id="PIP42381.1"/>
    </source>
</evidence>
<dbReference type="PANTHER" id="PTHR43335">
    <property type="entry name" value="ABC TRANSPORTER, ATP-BINDING PROTEIN"/>
    <property type="match status" value="1"/>
</dbReference>
<evidence type="ECO:0000256" key="2">
    <source>
        <dbReference type="ARBA" id="ARBA00022448"/>
    </source>
</evidence>
<evidence type="ECO:0000313" key="7">
    <source>
        <dbReference type="Proteomes" id="UP000231067"/>
    </source>
</evidence>
<dbReference type="InterPro" id="IPR027417">
    <property type="entry name" value="P-loop_NTPase"/>
</dbReference>
<dbReference type="Gene3D" id="3.40.50.300">
    <property type="entry name" value="P-loop containing nucleotide triphosphate hydrolases"/>
    <property type="match status" value="1"/>
</dbReference>
<protein>
    <submittedName>
        <fullName evidence="6">ABC transporter ATP-binding protein</fullName>
    </submittedName>
</protein>
<dbReference type="EMBL" id="PCSH01000011">
    <property type="protein sequence ID" value="PIP42381.1"/>
    <property type="molecule type" value="Genomic_DNA"/>
</dbReference>
<dbReference type="PANTHER" id="PTHR43335:SF2">
    <property type="entry name" value="ABC TRANSPORTER, ATP-BINDING PROTEIN"/>
    <property type="match status" value="1"/>
</dbReference>
<dbReference type="Pfam" id="PF00005">
    <property type="entry name" value="ABC_tran"/>
    <property type="match status" value="1"/>
</dbReference>
<reference evidence="6 7" key="1">
    <citation type="submission" date="2017-09" db="EMBL/GenBank/DDBJ databases">
        <title>Depth-based differentiation of microbial function through sediment-hosted aquifers and enrichment of novel symbionts in the deep terrestrial subsurface.</title>
        <authorList>
            <person name="Probst A.J."/>
            <person name="Ladd B."/>
            <person name="Jarett J.K."/>
            <person name="Geller-Mcgrath D.E."/>
            <person name="Sieber C.M."/>
            <person name="Emerson J.B."/>
            <person name="Anantharaman K."/>
            <person name="Thomas B.C."/>
            <person name="Malmstrom R."/>
            <person name="Stieglmeier M."/>
            <person name="Klingl A."/>
            <person name="Woyke T."/>
            <person name="Ryan C.M."/>
            <person name="Banfield J.F."/>
        </authorList>
    </citation>
    <scope>NUCLEOTIDE SEQUENCE [LARGE SCALE GENOMIC DNA]</scope>
    <source>
        <strain evidence="6">CG23_combo_of_CG06-09_8_20_14_all_40_23</strain>
    </source>
</reference>
<dbReference type="InterPro" id="IPR003593">
    <property type="entry name" value="AAA+_ATPase"/>
</dbReference>
<dbReference type="SUPFAM" id="SSF52540">
    <property type="entry name" value="P-loop containing nucleoside triphosphate hydrolases"/>
    <property type="match status" value="1"/>
</dbReference>
<evidence type="ECO:0000256" key="1">
    <source>
        <dbReference type="ARBA" id="ARBA00005417"/>
    </source>
</evidence>
<name>A0A2H0AAH3_9BACT</name>
<dbReference type="CDD" id="cd03264">
    <property type="entry name" value="ABC_drug_resistance_like"/>
    <property type="match status" value="1"/>
</dbReference>
<dbReference type="SMART" id="SM00382">
    <property type="entry name" value="AAA"/>
    <property type="match status" value="1"/>
</dbReference>
<dbReference type="GO" id="GO:0016887">
    <property type="term" value="F:ATP hydrolysis activity"/>
    <property type="evidence" value="ECO:0007669"/>
    <property type="project" value="InterPro"/>
</dbReference>
<organism evidence="6 7">
    <name type="scientific">Candidatus Desantisbacteria bacterium CG23_combo_of_CG06-09_8_20_14_all_40_23</name>
    <dbReference type="NCBI Taxonomy" id="1974550"/>
    <lineage>
        <taxon>Bacteria</taxon>
        <taxon>Candidatus Desantisiibacteriota</taxon>
    </lineage>
</organism>
<keyword evidence="3" id="KW-0547">Nucleotide-binding</keyword>
<evidence type="ECO:0000256" key="3">
    <source>
        <dbReference type="ARBA" id="ARBA00022741"/>
    </source>
</evidence>
<dbReference type="InterPro" id="IPR003439">
    <property type="entry name" value="ABC_transporter-like_ATP-bd"/>
</dbReference>
<feature type="domain" description="ABC transporter" evidence="5">
    <location>
        <begin position="4"/>
        <end position="233"/>
    </location>
</feature>
<comment type="similarity">
    <text evidence="1">Belongs to the ABC transporter superfamily.</text>
</comment>
<dbReference type="InterPro" id="IPR017871">
    <property type="entry name" value="ABC_transporter-like_CS"/>
</dbReference>
<dbReference type="PROSITE" id="PS00211">
    <property type="entry name" value="ABC_TRANSPORTER_1"/>
    <property type="match status" value="1"/>
</dbReference>
<dbReference type="Proteomes" id="UP000231067">
    <property type="component" value="Unassembled WGS sequence"/>
</dbReference>
<proteinExistence type="inferred from homology"/>
<sequence>MICLDIQNIRKTYSRNILALKDISFQLTPGVIALVGPNGAGKTTLINILTTLIKPTSGQLSWNSQDVIRTPGIIRQIVGYLPQDFEIYPQLNAWEFLEYMADIKGVEHKIAHKRIKILIEWAGLMEVAQRPMGGYSGGMRQRIGIVQALLNDPQLLILDEPTVGLDPEERIHFRNLLTELAGERIIILCTHIISDVEAIADRIILLHRGCKMGDFLPEDMLNKAKECVWEQVVSSEQINDWRARHVLSGATRRSDGVHLRLVSEERPSESAISLEPSLEDAYLLLLADKDIKFNNLNLTED</sequence>
<evidence type="ECO:0000256" key="4">
    <source>
        <dbReference type="ARBA" id="ARBA00022840"/>
    </source>
</evidence>
<dbReference type="PROSITE" id="PS50893">
    <property type="entry name" value="ABC_TRANSPORTER_2"/>
    <property type="match status" value="1"/>
</dbReference>
<dbReference type="AlphaFoldDB" id="A0A2H0AAH3"/>
<keyword evidence="2" id="KW-0813">Transport</keyword>
<accession>A0A2H0AAH3</accession>
<evidence type="ECO:0000259" key="5">
    <source>
        <dbReference type="PROSITE" id="PS50893"/>
    </source>
</evidence>
<dbReference type="GO" id="GO:0005524">
    <property type="term" value="F:ATP binding"/>
    <property type="evidence" value="ECO:0007669"/>
    <property type="project" value="UniProtKB-KW"/>
</dbReference>
<comment type="caution">
    <text evidence="6">The sequence shown here is derived from an EMBL/GenBank/DDBJ whole genome shotgun (WGS) entry which is preliminary data.</text>
</comment>
<keyword evidence="4 6" id="KW-0067">ATP-binding</keyword>